<dbReference type="RefSeq" id="WP_115893437.1">
    <property type="nucleotide sequence ID" value="NZ_QTLC01000019.1"/>
</dbReference>
<dbReference type="Proteomes" id="UP000257032">
    <property type="component" value="Unassembled WGS sequence"/>
</dbReference>
<comment type="caution">
    <text evidence="2">The sequence shown here is derived from an EMBL/GenBank/DDBJ whole genome shotgun (WGS) entry which is preliminary data.</text>
</comment>
<protein>
    <submittedName>
        <fullName evidence="2">Flagellar protein</fullName>
    </submittedName>
</protein>
<name>A0A3D8VRY5_9BACI</name>
<evidence type="ECO:0000256" key="1">
    <source>
        <dbReference type="SAM" id="MobiDB-lite"/>
    </source>
</evidence>
<proteinExistence type="predicted"/>
<dbReference type="InterPro" id="IPR013367">
    <property type="entry name" value="Flagellar_put"/>
</dbReference>
<keyword evidence="2" id="KW-0969">Cilium</keyword>
<dbReference type="AlphaFoldDB" id="A0A3D8VRY5"/>
<gene>
    <name evidence="2" type="ORF">DXT76_03405</name>
</gene>
<dbReference type="NCBIfam" id="TIGR02530">
    <property type="entry name" value="flg_new"/>
    <property type="match status" value="1"/>
</dbReference>
<keyword evidence="2" id="KW-0966">Cell projection</keyword>
<feature type="region of interest" description="Disordered" evidence="1">
    <location>
        <begin position="1"/>
        <end position="21"/>
    </location>
</feature>
<accession>A0A3D8VRY5</accession>
<organism evidence="2 3">
    <name type="scientific">Halobacillus trueperi</name>
    <dbReference type="NCBI Taxonomy" id="156205"/>
    <lineage>
        <taxon>Bacteria</taxon>
        <taxon>Bacillati</taxon>
        <taxon>Bacillota</taxon>
        <taxon>Bacilli</taxon>
        <taxon>Bacillales</taxon>
        <taxon>Bacillaceae</taxon>
        <taxon>Halobacillus</taxon>
    </lineage>
</organism>
<sequence>MDPRIQSLHRPLPIPKKEPLNQKPNVLFQQFLQEAKEIKVSKHAMERIKDREIEISEQTWSKIGEKMTEANKKGVDQSLVVLNEATLVVSSKNRTVVTAMDRSETQSQIFTNINGTIFVNE</sequence>
<evidence type="ECO:0000313" key="2">
    <source>
        <dbReference type="EMBL" id="RDY72152.1"/>
    </source>
</evidence>
<dbReference type="EMBL" id="QTLC01000019">
    <property type="protein sequence ID" value="RDY72152.1"/>
    <property type="molecule type" value="Genomic_DNA"/>
</dbReference>
<dbReference type="Pfam" id="PF12611">
    <property type="entry name" value="Flagellar_put"/>
    <property type="match status" value="1"/>
</dbReference>
<reference evidence="2 3" key="1">
    <citation type="submission" date="2018-08" db="EMBL/GenBank/DDBJ databases">
        <title>Genome sequence of strict halophilic Halobacillus trueperi SS1 isolated from Lunsu, a salty water body of North West Himalayas.</title>
        <authorList>
            <person name="Gupta S."/>
            <person name="Sharma P."/>
            <person name="Dev K."/>
            <person name="Baumler D."/>
            <person name="Sourirajan A."/>
        </authorList>
    </citation>
    <scope>NUCLEOTIDE SEQUENCE [LARGE SCALE GENOMIC DNA]</scope>
    <source>
        <strain evidence="2 3">SS1</strain>
    </source>
</reference>
<evidence type="ECO:0000313" key="3">
    <source>
        <dbReference type="Proteomes" id="UP000257032"/>
    </source>
</evidence>
<keyword evidence="2" id="KW-0282">Flagellum</keyword>